<dbReference type="InterPro" id="IPR016156">
    <property type="entry name" value="FAD/NAD-linked_Rdtase_dimer_sf"/>
</dbReference>
<reference evidence="10" key="2">
    <citation type="submission" date="2025-09" db="UniProtKB">
        <authorList>
            <consortium name="Ensembl"/>
        </authorList>
    </citation>
    <scope>IDENTIFICATION</scope>
</reference>
<keyword evidence="2" id="KW-0285">Flavoprotein</keyword>
<dbReference type="InterPro" id="IPR017941">
    <property type="entry name" value="Rieske_2Fe-2S"/>
</dbReference>
<evidence type="ECO:0000313" key="11">
    <source>
        <dbReference type="Proteomes" id="UP000472270"/>
    </source>
</evidence>
<keyword evidence="8" id="KW-0411">Iron-sulfur</keyword>
<dbReference type="Gene3D" id="2.102.10.10">
    <property type="entry name" value="Rieske [2Fe-2S] iron-sulphur domain"/>
    <property type="match status" value="1"/>
</dbReference>
<dbReference type="InterPro" id="IPR036188">
    <property type="entry name" value="FAD/NAD-bd_sf"/>
</dbReference>
<evidence type="ECO:0000256" key="4">
    <source>
        <dbReference type="ARBA" id="ARBA00022723"/>
    </source>
</evidence>
<dbReference type="PANTHER" id="PTHR43557:SF8">
    <property type="entry name" value="APOPTOSIS-INDUCING FACTOR 3"/>
    <property type="match status" value="1"/>
</dbReference>
<dbReference type="Pfam" id="PF07992">
    <property type="entry name" value="Pyr_redox_2"/>
    <property type="match status" value="1"/>
</dbReference>
<proteinExistence type="inferred from homology"/>
<evidence type="ECO:0000256" key="5">
    <source>
        <dbReference type="ARBA" id="ARBA00022827"/>
    </source>
</evidence>
<accession>A0A673NLM4</accession>
<dbReference type="CDD" id="cd03478">
    <property type="entry name" value="Rieske_AIFL_N"/>
    <property type="match status" value="1"/>
</dbReference>
<organism evidence="10 11">
    <name type="scientific">Sinocyclocheilus rhinocerous</name>
    <dbReference type="NCBI Taxonomy" id="307959"/>
    <lineage>
        <taxon>Eukaryota</taxon>
        <taxon>Metazoa</taxon>
        <taxon>Chordata</taxon>
        <taxon>Craniata</taxon>
        <taxon>Vertebrata</taxon>
        <taxon>Euteleostomi</taxon>
        <taxon>Actinopterygii</taxon>
        <taxon>Neopterygii</taxon>
        <taxon>Teleostei</taxon>
        <taxon>Ostariophysi</taxon>
        <taxon>Cypriniformes</taxon>
        <taxon>Cyprinidae</taxon>
        <taxon>Cyprininae</taxon>
        <taxon>Sinocyclocheilus</taxon>
    </lineage>
</organism>
<dbReference type="Pfam" id="PF00355">
    <property type="entry name" value="Rieske"/>
    <property type="match status" value="1"/>
</dbReference>
<dbReference type="FunFam" id="2.102.10.10:FF:000003">
    <property type="entry name" value="apoptosis-inducing factor 3 isoform X2"/>
    <property type="match status" value="1"/>
</dbReference>
<sequence length="574" mass="63292">SHSCRSKPQFVFAVEVKVELTLLDKEKEVDLMSPNGKASPFSECRPNGSLGQCSDEDTMTLRPQRKHRDYIEASVCHVKDLENGQMREVDLGAGRALLIKEHGEFFAMGHKCPHYGAPLVKGVLSKGHVRCPWHGACFNITTGDIEDFPGLDSLPTFQARVEKEKVIIRANKQALQTQRRSKAMSKCSAVINSSTGFSHILIIGSGPAGLVCAETLRQEGFTDRIVMCTMDKHLPYDRPKLSKVVSVDVKTRTVTFRDGFKMEYRKLFIATGSRPKPLSYKGKDVGNVFHLRTPEDANSIATLASSKNAVIVGTSFIGMEVAAALTYKAHSVSVIGIEAVPFRKALGEKVGKALMKLFESNRVKFYMLNEVWEMRGHNGQLKEVVLKSGKVLRADVCVIGIGSSPATAFLKQSGVHMDSKGFIPVNKTMQTNIDGVFAGGDVVTFPLALRSNKKVNIPHWQMAHVHGRVAALSMMGKASEIKTVPYFWTAMFGKSIRYAGYGDGFDDVVIQGDLDELKFVAYYTNEEVVAVASMNYDPIVSRVAEVFGSGKTIRKLYYTVHGKIPNTMSLFLPH</sequence>
<evidence type="ECO:0000256" key="7">
    <source>
        <dbReference type="ARBA" id="ARBA00023004"/>
    </source>
</evidence>
<dbReference type="GO" id="GO:0097194">
    <property type="term" value="P:execution phase of apoptosis"/>
    <property type="evidence" value="ECO:0007669"/>
    <property type="project" value="TreeGrafter"/>
</dbReference>
<evidence type="ECO:0000256" key="2">
    <source>
        <dbReference type="ARBA" id="ARBA00022630"/>
    </source>
</evidence>
<dbReference type="InterPro" id="IPR036922">
    <property type="entry name" value="Rieske_2Fe-2S_sf"/>
</dbReference>
<reference evidence="10" key="1">
    <citation type="submission" date="2025-08" db="UniProtKB">
        <authorList>
            <consortium name="Ensembl"/>
        </authorList>
    </citation>
    <scope>IDENTIFICATION</scope>
</reference>
<keyword evidence="5" id="KW-0274">FAD</keyword>
<dbReference type="GO" id="GO:0046872">
    <property type="term" value="F:metal ion binding"/>
    <property type="evidence" value="ECO:0007669"/>
    <property type="project" value="UniProtKB-KW"/>
</dbReference>
<dbReference type="InterPro" id="IPR023753">
    <property type="entry name" value="FAD/NAD-binding_dom"/>
</dbReference>
<dbReference type="InterPro" id="IPR028202">
    <property type="entry name" value="Reductase_C"/>
</dbReference>
<name>A0A673NLM4_9TELE</name>
<evidence type="ECO:0000256" key="3">
    <source>
        <dbReference type="ARBA" id="ARBA00022714"/>
    </source>
</evidence>
<protein>
    <submittedName>
        <fullName evidence="10">Apoptosis-inducing factor 3-like</fullName>
    </submittedName>
</protein>
<gene>
    <name evidence="10" type="primary">LOC107755821</name>
</gene>
<comment type="similarity">
    <text evidence="1">Belongs to the FAD-dependent oxidoreductase family.</text>
</comment>
<evidence type="ECO:0000256" key="8">
    <source>
        <dbReference type="ARBA" id="ARBA00023014"/>
    </source>
</evidence>
<evidence type="ECO:0000256" key="6">
    <source>
        <dbReference type="ARBA" id="ARBA00023002"/>
    </source>
</evidence>
<dbReference type="PRINTS" id="PR00368">
    <property type="entry name" value="FADPNR"/>
</dbReference>
<keyword evidence="6" id="KW-0560">Oxidoreductase</keyword>
<dbReference type="SUPFAM" id="SSF51905">
    <property type="entry name" value="FAD/NAD(P)-binding domain"/>
    <property type="match status" value="1"/>
</dbReference>
<evidence type="ECO:0000256" key="1">
    <source>
        <dbReference type="ARBA" id="ARBA00006442"/>
    </source>
</evidence>
<dbReference type="Proteomes" id="UP000472270">
    <property type="component" value="Unassembled WGS sequence"/>
</dbReference>
<dbReference type="GO" id="GO:0005739">
    <property type="term" value="C:mitochondrion"/>
    <property type="evidence" value="ECO:0007669"/>
    <property type="project" value="TreeGrafter"/>
</dbReference>
<dbReference type="GO" id="GO:0016651">
    <property type="term" value="F:oxidoreductase activity, acting on NAD(P)H"/>
    <property type="evidence" value="ECO:0007669"/>
    <property type="project" value="TreeGrafter"/>
</dbReference>
<evidence type="ECO:0000313" key="10">
    <source>
        <dbReference type="Ensembl" id="ENSSRHP00000104812.1"/>
    </source>
</evidence>
<dbReference type="InterPro" id="IPR050446">
    <property type="entry name" value="FAD-oxidoreductase/Apoptosis"/>
</dbReference>
<keyword evidence="4" id="KW-0479">Metal-binding</keyword>
<evidence type="ECO:0000259" key="9">
    <source>
        <dbReference type="PROSITE" id="PS51296"/>
    </source>
</evidence>
<dbReference type="AlphaFoldDB" id="A0A673NLM4"/>
<dbReference type="Ensembl" id="ENSSRHT00000107636.1">
    <property type="protein sequence ID" value="ENSSRHP00000104812.1"/>
    <property type="gene ID" value="ENSSRHG00000051231.1"/>
</dbReference>
<dbReference type="SUPFAM" id="SSF50022">
    <property type="entry name" value="ISP domain"/>
    <property type="match status" value="1"/>
</dbReference>
<dbReference type="Pfam" id="PF14759">
    <property type="entry name" value="Reductase_C"/>
    <property type="match status" value="1"/>
</dbReference>
<dbReference type="Gene3D" id="3.30.390.30">
    <property type="match status" value="1"/>
</dbReference>
<feature type="domain" description="Rieske" evidence="9">
    <location>
        <begin position="73"/>
        <end position="168"/>
    </location>
</feature>
<keyword evidence="11" id="KW-1185">Reference proteome</keyword>
<dbReference type="PRINTS" id="PR00469">
    <property type="entry name" value="PNDRDTASEII"/>
</dbReference>
<keyword evidence="7" id="KW-0408">Iron</keyword>
<dbReference type="PROSITE" id="PS51296">
    <property type="entry name" value="RIESKE"/>
    <property type="match status" value="1"/>
</dbReference>
<dbReference type="GO" id="GO:0051537">
    <property type="term" value="F:2 iron, 2 sulfur cluster binding"/>
    <property type="evidence" value="ECO:0007669"/>
    <property type="project" value="UniProtKB-KW"/>
</dbReference>
<dbReference type="PANTHER" id="PTHR43557">
    <property type="entry name" value="APOPTOSIS-INDUCING FACTOR 1"/>
    <property type="match status" value="1"/>
</dbReference>
<keyword evidence="3" id="KW-0001">2Fe-2S</keyword>
<dbReference type="SUPFAM" id="SSF55424">
    <property type="entry name" value="FAD/NAD-linked reductases, dimerisation (C-terminal) domain"/>
    <property type="match status" value="1"/>
</dbReference>
<dbReference type="Gene3D" id="3.50.50.60">
    <property type="entry name" value="FAD/NAD(P)-binding domain"/>
    <property type="match status" value="3"/>
</dbReference>
<dbReference type="FunFam" id="3.30.390.30:FF:000011">
    <property type="entry name" value="Apoptosis-inducing factor, mitochondrion-associated, 3"/>
    <property type="match status" value="1"/>
</dbReference>